<dbReference type="GO" id="GO:0050660">
    <property type="term" value="F:flavin adenine dinucleotide binding"/>
    <property type="evidence" value="ECO:0007669"/>
    <property type="project" value="UniProtKB-UniRule"/>
</dbReference>
<dbReference type="SUPFAM" id="SSF52218">
    <property type="entry name" value="Flavoproteins"/>
    <property type="match status" value="1"/>
</dbReference>
<dbReference type="InterPro" id="IPR017938">
    <property type="entry name" value="Riboflavin_synthase-like_b-brl"/>
</dbReference>
<dbReference type="GO" id="GO:0016651">
    <property type="term" value="F:oxidoreductase activity, acting on NAD(P)H"/>
    <property type="evidence" value="ECO:0007669"/>
    <property type="project" value="UniProtKB-UniRule"/>
</dbReference>
<comment type="similarity">
    <text evidence="9">Belongs to the NADPH-dependent diflavin oxidoreductase NDOR1 family.</text>
</comment>
<dbReference type="InterPro" id="IPR001709">
    <property type="entry name" value="Flavoprot_Pyr_Nucl_cyt_Rdtase"/>
</dbReference>
<dbReference type="PANTHER" id="PTHR19384">
    <property type="entry name" value="NITRIC OXIDE SYNTHASE-RELATED"/>
    <property type="match status" value="1"/>
</dbReference>
<feature type="binding site" evidence="9">
    <location>
        <position position="585"/>
    </location>
    <ligand>
        <name>NADP(+)</name>
        <dbReference type="ChEBI" id="CHEBI:58349"/>
    </ligand>
</feature>
<dbReference type="Pfam" id="PF00667">
    <property type="entry name" value="FAD_binding_1"/>
    <property type="match status" value="2"/>
</dbReference>
<feature type="binding site" evidence="9">
    <location>
        <position position="487"/>
    </location>
    <ligand>
        <name>NADP(+)</name>
        <dbReference type="ChEBI" id="CHEBI:58349"/>
    </ligand>
</feature>
<comment type="cofactor">
    <cofactor evidence="2 9">
        <name>FAD</name>
        <dbReference type="ChEBI" id="CHEBI:57692"/>
    </cofactor>
</comment>
<dbReference type="InterPro" id="IPR039261">
    <property type="entry name" value="FNR_nucleotide-bd"/>
</dbReference>
<dbReference type="PROSITE" id="PS51384">
    <property type="entry name" value="FAD_FR"/>
    <property type="match status" value="1"/>
</dbReference>
<feature type="domain" description="Flavodoxin-like" evidence="10">
    <location>
        <begin position="24"/>
        <end position="168"/>
    </location>
</feature>
<dbReference type="PROSITE" id="PS50902">
    <property type="entry name" value="FLAVODOXIN_LIKE"/>
    <property type="match status" value="1"/>
</dbReference>
<dbReference type="InterPro" id="IPR001433">
    <property type="entry name" value="OxRdtase_FAD/NAD-bd"/>
</dbReference>
<evidence type="ECO:0000256" key="5">
    <source>
        <dbReference type="ARBA" id="ARBA00022643"/>
    </source>
</evidence>
<dbReference type="GO" id="GO:0005634">
    <property type="term" value="C:nucleus"/>
    <property type="evidence" value="ECO:0007669"/>
    <property type="project" value="UniProtKB-ARBA"/>
</dbReference>
<feature type="binding site" evidence="9">
    <location>
        <begin position="548"/>
        <end position="552"/>
    </location>
    <ligand>
        <name>NADP(+)</name>
        <dbReference type="ChEBI" id="CHEBI:58349"/>
    </ligand>
</feature>
<feature type="domain" description="FAD-binding FR-type" evidence="11">
    <location>
        <begin position="212"/>
        <end position="473"/>
    </location>
</feature>
<dbReference type="SUPFAM" id="SSF63380">
    <property type="entry name" value="Riboflavin synthase domain-like"/>
    <property type="match status" value="1"/>
</dbReference>
<dbReference type="InterPro" id="IPR028879">
    <property type="entry name" value="NDOR1"/>
</dbReference>
<feature type="binding site" evidence="9">
    <location>
        <position position="150"/>
    </location>
    <ligand>
        <name>FMN</name>
        <dbReference type="ChEBI" id="CHEBI:58210"/>
    </ligand>
</feature>
<evidence type="ECO:0000259" key="10">
    <source>
        <dbReference type="PROSITE" id="PS50902"/>
    </source>
</evidence>
<evidence type="ECO:0000256" key="8">
    <source>
        <dbReference type="ARBA" id="ARBA00023002"/>
    </source>
</evidence>
<dbReference type="PRINTS" id="PR00371">
    <property type="entry name" value="FPNCR"/>
</dbReference>
<comment type="similarity">
    <text evidence="9">In the C-terminal section; belongs to the flavoprotein pyridine nucleotide cytochrome reductase family.</text>
</comment>
<evidence type="ECO:0000256" key="6">
    <source>
        <dbReference type="ARBA" id="ARBA00022827"/>
    </source>
</evidence>
<evidence type="ECO:0000313" key="12">
    <source>
        <dbReference type="EMBL" id="KAF0528482.1"/>
    </source>
</evidence>
<comment type="function">
    <text evidence="9">NADPH-dependent reductase which is a central component of the cytosolic iron-sulfur (Fe-S) protein assembly (CIA) machinery. Transfers electrons from NADPH via its FAD and FMN prosthetic groups to the [2Fe-2S] cluster of DRE2, another key component of the CIA machinery. In turn, this reduced cluster provides electrons for assembly of cytosolic iron-sulfur cluster proteins. Positively controls H(2)O(2)-induced cell death.</text>
</comment>
<dbReference type="PRINTS" id="PR00369">
    <property type="entry name" value="FLAVODOXIN"/>
</dbReference>
<keyword evidence="4 9" id="KW-0285">Flavoprotein</keyword>
<name>A0A8H4EPB5_GIGMA</name>
<dbReference type="Gene3D" id="3.40.50.360">
    <property type="match status" value="1"/>
</dbReference>
<dbReference type="GO" id="GO:0005739">
    <property type="term" value="C:mitochondrion"/>
    <property type="evidence" value="ECO:0007669"/>
    <property type="project" value="UniProtKB-SubCell"/>
</dbReference>
<dbReference type="SUPFAM" id="SSF52343">
    <property type="entry name" value="Ferredoxin reductase-like, C-terminal NADP-linked domain"/>
    <property type="match status" value="1"/>
</dbReference>
<evidence type="ECO:0000256" key="1">
    <source>
        <dbReference type="ARBA" id="ARBA00001917"/>
    </source>
</evidence>
<dbReference type="GO" id="GO:0010181">
    <property type="term" value="F:FMN binding"/>
    <property type="evidence" value="ECO:0007669"/>
    <property type="project" value="UniProtKB-UniRule"/>
</dbReference>
<dbReference type="EC" id="1.18.1.-" evidence="9"/>
<dbReference type="Pfam" id="PF00175">
    <property type="entry name" value="NAD_binding_1"/>
    <property type="match status" value="1"/>
</dbReference>
<dbReference type="GO" id="GO:0016226">
    <property type="term" value="P:iron-sulfur cluster assembly"/>
    <property type="evidence" value="ECO:0007669"/>
    <property type="project" value="UniProtKB-UniRule"/>
</dbReference>
<dbReference type="InterPro" id="IPR003097">
    <property type="entry name" value="CysJ-like_FAD-binding"/>
</dbReference>
<comment type="subunit">
    <text evidence="9">Interacts with DRE2; as part of the cytosolic iron-sulfur (Fe-S) protein assembly (CIA) machinery.</text>
</comment>
<reference evidence="12 13" key="1">
    <citation type="journal article" date="2019" name="Environ. Microbiol.">
        <title>At the nexus of three kingdoms: the genome of the mycorrhizal fungus Gigaspora margarita provides insights into plant, endobacterial and fungal interactions.</title>
        <authorList>
            <person name="Venice F."/>
            <person name="Ghignone S."/>
            <person name="Salvioli di Fossalunga A."/>
            <person name="Amselem J."/>
            <person name="Novero M."/>
            <person name="Xianan X."/>
            <person name="Sedzielewska Toro K."/>
            <person name="Morin E."/>
            <person name="Lipzen A."/>
            <person name="Grigoriev I.V."/>
            <person name="Henrissat B."/>
            <person name="Martin F.M."/>
            <person name="Bonfante P."/>
        </authorList>
    </citation>
    <scope>NUCLEOTIDE SEQUENCE [LARGE SCALE GENOMIC DNA]</scope>
    <source>
        <strain evidence="12 13">BEG34</strain>
    </source>
</reference>
<dbReference type="Gene3D" id="2.40.30.10">
    <property type="entry name" value="Translation factors"/>
    <property type="match status" value="1"/>
</dbReference>
<dbReference type="PANTHER" id="PTHR19384:SF10">
    <property type="entry name" value="NADPH-DEPENDENT DIFLAVIN OXIDOREDUCTASE 1"/>
    <property type="match status" value="1"/>
</dbReference>
<dbReference type="InterPro" id="IPR017927">
    <property type="entry name" value="FAD-bd_FR_type"/>
</dbReference>
<keyword evidence="3 9" id="KW-0963">Cytoplasm</keyword>
<comment type="similarity">
    <text evidence="9">In the N-terminal section; belongs to the flavodoxin family.</text>
</comment>
<comment type="catalytic activity">
    <reaction evidence="9">
        <text>2 oxidized [2Fe-2S]-[protein] + NADPH = 2 reduced [2Fe-2S]-[protein] + NADP(+) + H(+)</text>
        <dbReference type="Rhea" id="RHEA:67716"/>
        <dbReference type="Rhea" id="RHEA-COMP:17327"/>
        <dbReference type="Rhea" id="RHEA-COMP:17328"/>
        <dbReference type="ChEBI" id="CHEBI:15378"/>
        <dbReference type="ChEBI" id="CHEBI:33737"/>
        <dbReference type="ChEBI" id="CHEBI:33738"/>
        <dbReference type="ChEBI" id="CHEBI:57783"/>
        <dbReference type="ChEBI" id="CHEBI:58349"/>
    </reaction>
</comment>
<dbReference type="InterPro" id="IPR008254">
    <property type="entry name" value="Flavodoxin/NO_synth"/>
</dbReference>
<evidence type="ECO:0000259" key="11">
    <source>
        <dbReference type="PROSITE" id="PS51384"/>
    </source>
</evidence>
<dbReference type="GO" id="GO:0160246">
    <property type="term" value="F:NADPH-iron-sulfur [2Fe-2S] protein oxidoreductase activity"/>
    <property type="evidence" value="ECO:0007669"/>
    <property type="project" value="InterPro"/>
</dbReference>
<evidence type="ECO:0000256" key="4">
    <source>
        <dbReference type="ARBA" id="ARBA00022630"/>
    </source>
</evidence>
<dbReference type="InterPro" id="IPR001094">
    <property type="entry name" value="Flavdoxin-like"/>
</dbReference>
<dbReference type="FunFam" id="3.40.50.360:FF:000015">
    <property type="entry name" value="NADPH-dependent diflavin oxidoreductase 1"/>
    <property type="match status" value="1"/>
</dbReference>
<keyword evidence="7 9" id="KW-0521">NADP</keyword>
<comment type="cofactor">
    <cofactor evidence="1 9">
        <name>FMN</name>
        <dbReference type="ChEBI" id="CHEBI:58210"/>
    </cofactor>
</comment>
<accession>A0A8H4EPB5</accession>
<evidence type="ECO:0000313" key="13">
    <source>
        <dbReference type="Proteomes" id="UP000439903"/>
    </source>
</evidence>
<dbReference type="GO" id="GO:0005829">
    <property type="term" value="C:cytosol"/>
    <property type="evidence" value="ECO:0007669"/>
    <property type="project" value="TreeGrafter"/>
</dbReference>
<keyword evidence="6 9" id="KW-0274">FAD</keyword>
<keyword evidence="13" id="KW-1185">Reference proteome</keyword>
<keyword evidence="5 9" id="KW-0288">FMN</keyword>
<proteinExistence type="inferred from homology"/>
<comment type="subcellular location">
    <subcellularLocation>
        <location evidence="9">Cytoplasm</location>
    </subcellularLocation>
    <subcellularLocation>
        <location evidence="9">Mitochondrion</location>
    </subcellularLocation>
    <text evidence="9">Relocalizes to mitochondria after H(2)O(2) exposure.</text>
</comment>
<gene>
    <name evidence="9" type="primary">TAH18</name>
    <name evidence="12" type="ORF">F8M41_013111</name>
</gene>
<protein>
    <recommendedName>
        <fullName evidence="9">NADPH-dependent diflavin oxidoreductase 1</fullName>
        <ecNumber evidence="9">1.18.1.-</ecNumber>
    </recommendedName>
    <alternativeName>
        <fullName evidence="9">NADPH-dependent FMN and FAD-containing oxidoreductase</fullName>
    </alternativeName>
</protein>
<dbReference type="HAMAP" id="MF_03178">
    <property type="entry name" value="NDOR1"/>
    <property type="match status" value="1"/>
</dbReference>
<dbReference type="Gene3D" id="3.40.50.80">
    <property type="entry name" value="Nucleotide-binding domain of ferredoxin-NADP reductase (FNR) module"/>
    <property type="match status" value="1"/>
</dbReference>
<feature type="binding site" evidence="9">
    <location>
        <position position="381"/>
    </location>
    <ligand>
        <name>FAD</name>
        <dbReference type="ChEBI" id="CHEBI:57692"/>
    </ligand>
</feature>
<dbReference type="InterPro" id="IPR023173">
    <property type="entry name" value="NADPH_Cyt_P450_Rdtase_alpha"/>
</dbReference>
<feature type="binding site" evidence="9">
    <location>
        <begin position="115"/>
        <end position="124"/>
    </location>
    <ligand>
        <name>FMN</name>
        <dbReference type="ChEBI" id="CHEBI:58210"/>
    </ligand>
</feature>
<feature type="binding site" evidence="9">
    <location>
        <begin position="77"/>
        <end position="80"/>
    </location>
    <ligand>
        <name>FMN</name>
        <dbReference type="ChEBI" id="CHEBI:58210"/>
    </ligand>
</feature>
<keyword evidence="8 9" id="KW-0560">Oxidoreductase</keyword>
<feature type="binding site" evidence="9">
    <location>
        <begin position="542"/>
        <end position="543"/>
    </location>
    <ligand>
        <name>NADP(+)</name>
        <dbReference type="ChEBI" id="CHEBI:58349"/>
    </ligand>
</feature>
<feature type="binding site" evidence="9">
    <location>
        <begin position="445"/>
        <end position="448"/>
    </location>
    <ligand>
        <name>FAD</name>
        <dbReference type="ChEBI" id="CHEBI:57692"/>
    </ligand>
</feature>
<feature type="binding site" evidence="9">
    <location>
        <position position="623"/>
    </location>
    <ligand>
        <name>FAD</name>
        <dbReference type="ChEBI" id="CHEBI:57692"/>
    </ligand>
</feature>
<dbReference type="Proteomes" id="UP000439903">
    <property type="component" value="Unassembled WGS sequence"/>
</dbReference>
<sequence>MLAKESVEKSFTHNTSSDISNRHLLILYGSQTGCAQDIAERIYRQARRRHFKARVYPMDDYERANLINERLVIFICSTTGQGDEPSNMRKFWKYLLRKNLPNDILNQMKFAVFGLGDSSYVRYNWPAKKLLKRLLQLGAQNILPRGDGDDQHYLGIDGALDPWLKNLWEIIMEQYPLTPNLEVLSDDILLPARFRVEFIDQKFDENKKKTNDDEVYARLVKNERVTAHDHFQDVRHIELDIDGAELKYAPGDVAVIRPKNLSEEVNEFIKMMNLSDIADDAFILIPNDEDHKIPPHWNFPLTLRKLFEDYLDIFSTPRRSFFEFLKFFVTNEDHIEKLKEFCSAEGQVRHIIYITIRTSVMTKFLLLDIKDDLYAYNQRVRRTIDEVLQDFSSANIPLEYIFDMFPEIQPRQFSISSSLKAHPGQIHLTVAIVKYKTKLQKPREGVCTKWLSGLVPDECFIPISISRGTMGLPASTSTPIILIGPGTGVSVMRAFLEERIYEGATENYLFFGCRNQDRDYYYKDQWKQYIDAGQLRVFAAFSRDQDKKVYVQDIIKENAQLVWDIMHEREGYVYISGRSDKMPTDVMNAFKYIFMSEGGMNEVDAEKYIKTLEMKRRYQQEVW</sequence>
<organism evidence="12 13">
    <name type="scientific">Gigaspora margarita</name>
    <dbReference type="NCBI Taxonomy" id="4874"/>
    <lineage>
        <taxon>Eukaryota</taxon>
        <taxon>Fungi</taxon>
        <taxon>Fungi incertae sedis</taxon>
        <taxon>Mucoromycota</taxon>
        <taxon>Glomeromycotina</taxon>
        <taxon>Glomeromycetes</taxon>
        <taxon>Diversisporales</taxon>
        <taxon>Gigasporaceae</taxon>
        <taxon>Gigaspora</taxon>
    </lineage>
</organism>
<dbReference type="AlphaFoldDB" id="A0A8H4EPB5"/>
<feature type="binding site" evidence="9">
    <location>
        <begin position="411"/>
        <end position="414"/>
    </location>
    <ligand>
        <name>FAD</name>
        <dbReference type="ChEBI" id="CHEBI:57692"/>
    </ligand>
</feature>
<evidence type="ECO:0000256" key="7">
    <source>
        <dbReference type="ARBA" id="ARBA00022857"/>
    </source>
</evidence>
<comment type="caution">
    <text evidence="9">Lacks conserved residue(s) required for the propagation of feature annotation.</text>
</comment>
<dbReference type="Pfam" id="PF00258">
    <property type="entry name" value="Flavodoxin_1"/>
    <property type="match status" value="1"/>
</dbReference>
<dbReference type="GO" id="GO:0050661">
    <property type="term" value="F:NADP binding"/>
    <property type="evidence" value="ECO:0007669"/>
    <property type="project" value="UniProtKB-UniRule"/>
</dbReference>
<dbReference type="FunFam" id="3.40.50.80:FF:000030">
    <property type="entry name" value="NADPH-dependent diflavin oxidoreductase 1"/>
    <property type="match status" value="1"/>
</dbReference>
<dbReference type="EMBL" id="WTPW01000267">
    <property type="protein sequence ID" value="KAF0528482.1"/>
    <property type="molecule type" value="Genomic_DNA"/>
</dbReference>
<dbReference type="OrthoDB" id="1856718at2759"/>
<dbReference type="Gene3D" id="1.20.990.10">
    <property type="entry name" value="NADPH-cytochrome p450 Reductase, Chain A, domain 3"/>
    <property type="match status" value="1"/>
</dbReference>
<comment type="caution">
    <text evidence="12">The sequence shown here is derived from an EMBL/GenBank/DDBJ whole genome shotgun (WGS) entry which is preliminary data.</text>
</comment>
<dbReference type="InterPro" id="IPR029039">
    <property type="entry name" value="Flavoprotein-like_sf"/>
</dbReference>
<evidence type="ECO:0000256" key="9">
    <source>
        <dbReference type="HAMAP-Rule" id="MF_03178"/>
    </source>
</evidence>
<evidence type="ECO:0000256" key="3">
    <source>
        <dbReference type="ARBA" id="ARBA00022490"/>
    </source>
</evidence>
<keyword evidence="9" id="KW-0496">Mitochondrion</keyword>
<evidence type="ECO:0000256" key="2">
    <source>
        <dbReference type="ARBA" id="ARBA00001974"/>
    </source>
</evidence>